<dbReference type="NCBIfam" id="TIGR01488">
    <property type="entry name" value="HAD-SF-IB"/>
    <property type="match status" value="1"/>
</dbReference>
<dbReference type="AlphaFoldDB" id="A0A7T4B7P7"/>
<proteinExistence type="predicted"/>
<dbReference type="GO" id="GO:0016791">
    <property type="term" value="F:phosphatase activity"/>
    <property type="evidence" value="ECO:0007669"/>
    <property type="project" value="InterPro"/>
</dbReference>
<dbReference type="SUPFAM" id="SSF56784">
    <property type="entry name" value="HAD-like"/>
    <property type="match status" value="1"/>
</dbReference>
<keyword evidence="1 2" id="KW-0378">Hydrolase</keyword>
<dbReference type="RefSeq" id="WP_198486737.1">
    <property type="nucleotide sequence ID" value="NZ_CP065997.1"/>
</dbReference>
<dbReference type="Proteomes" id="UP000595231">
    <property type="component" value="Chromosome"/>
</dbReference>
<evidence type="ECO:0000313" key="2">
    <source>
        <dbReference type="EMBL" id="QQB37194.1"/>
    </source>
</evidence>
<dbReference type="InterPro" id="IPR023214">
    <property type="entry name" value="HAD_sf"/>
</dbReference>
<dbReference type="InterPro" id="IPR036412">
    <property type="entry name" value="HAD-like_sf"/>
</dbReference>
<dbReference type="NCBIfam" id="TIGR01489">
    <property type="entry name" value="DKMTPPase-SF"/>
    <property type="match status" value="1"/>
</dbReference>
<evidence type="ECO:0000256" key="1">
    <source>
        <dbReference type="ARBA" id="ARBA00022801"/>
    </source>
</evidence>
<protein>
    <submittedName>
        <fullName evidence="2">MtnX-like HAD-IB family phosphatase</fullName>
        <ecNumber evidence="2">3.1.3.-</ecNumber>
    </submittedName>
</protein>
<dbReference type="EC" id="3.1.3.-" evidence="2"/>
<dbReference type="Pfam" id="PF12710">
    <property type="entry name" value="HAD"/>
    <property type="match status" value="1"/>
</dbReference>
<dbReference type="InterPro" id="IPR006384">
    <property type="entry name" value="HAD_hydro_PyrdxlP_Pase-like"/>
</dbReference>
<dbReference type="EMBL" id="CP065997">
    <property type="protein sequence ID" value="QQB37194.1"/>
    <property type="molecule type" value="Genomic_DNA"/>
</dbReference>
<accession>A0A7T4B7P7</accession>
<dbReference type="PANTHER" id="PTHR28181">
    <property type="entry name" value="UPF0655 PROTEIN YCR015C"/>
    <property type="match status" value="1"/>
</dbReference>
<dbReference type="InterPro" id="IPR050849">
    <property type="entry name" value="HAD-like_hydrolase_phosphatase"/>
</dbReference>
<sequence length="227" mass="25526">MNETFFSNWTILCDFDGTISHQDVTDTLLVRYGRPGWEALEEAWQRGEIGSRECMRRQVALLDMSALELQSSLNQITIDPGFHRFVQHAFQLGMEVRVVSDGLDHAISTVLSREGLGQIPIVANQLLPAGLRCWKLETPWAQAGCASANCKCGQLNDHRKAGKRVLYVGDGTSDYCVSANADYVLAKSRLLEYCRGNEIPHAPFLDFDEALLRLSSLPIRREERWLA</sequence>
<gene>
    <name evidence="2" type="ORF">I6I07_11610</name>
</gene>
<dbReference type="Gene3D" id="3.90.1470.20">
    <property type="match status" value="1"/>
</dbReference>
<evidence type="ECO:0000313" key="3">
    <source>
        <dbReference type="Proteomes" id="UP000595231"/>
    </source>
</evidence>
<dbReference type="Gene3D" id="3.40.50.1000">
    <property type="entry name" value="HAD superfamily/HAD-like"/>
    <property type="match status" value="1"/>
</dbReference>
<reference evidence="2 3" key="1">
    <citation type="submission" date="2020-12" db="EMBL/GenBank/DDBJ databases">
        <title>FDA dAtabase for Regulatory Grade micrObial Sequences (FDA-ARGOS): Supporting development and validation of Infectious Disease Dx tests.</title>
        <authorList>
            <person name="Sproer C."/>
            <person name="Gronow S."/>
            <person name="Severitt S."/>
            <person name="Schroder I."/>
            <person name="Tallon L."/>
            <person name="Sadzewicz L."/>
            <person name="Zhao X."/>
            <person name="Boylan J."/>
            <person name="Ott S."/>
            <person name="Bowen H."/>
            <person name="Vavikolanu K."/>
            <person name="Mehta A."/>
            <person name="Aluvathingal J."/>
            <person name="Nadendla S."/>
            <person name="Lowell S."/>
            <person name="Myers T."/>
            <person name="Yan Y."/>
            <person name="Sichtig H."/>
        </authorList>
    </citation>
    <scope>NUCLEOTIDE SEQUENCE [LARGE SCALE GENOMIC DNA]</scope>
    <source>
        <strain evidence="2 3">FDAARGOS_1050</strain>
    </source>
</reference>
<dbReference type="PANTHER" id="PTHR28181:SF2">
    <property type="entry name" value="PHOSPHORIC MONOESTER HYDROLASE"/>
    <property type="match status" value="1"/>
</dbReference>
<organism evidence="2 3">
    <name type="scientific">Achromobacter deleyi</name>
    <dbReference type="NCBI Taxonomy" id="1353891"/>
    <lineage>
        <taxon>Bacteria</taxon>
        <taxon>Pseudomonadati</taxon>
        <taxon>Pseudomonadota</taxon>
        <taxon>Betaproteobacteria</taxon>
        <taxon>Burkholderiales</taxon>
        <taxon>Alcaligenaceae</taxon>
        <taxon>Achromobacter</taxon>
    </lineage>
</organism>
<name>A0A7T4B7P7_9BURK</name>